<dbReference type="Pfam" id="PF08281">
    <property type="entry name" value="Sigma70_r4_2"/>
    <property type="match status" value="1"/>
</dbReference>
<evidence type="ECO:0000256" key="6">
    <source>
        <dbReference type="SAM" id="MobiDB-lite"/>
    </source>
</evidence>
<accession>A0ABT9PD81</accession>
<dbReference type="InterPro" id="IPR013249">
    <property type="entry name" value="RNA_pol_sigma70_r4_t2"/>
</dbReference>
<comment type="caution">
    <text evidence="9">The sequence shown here is derived from an EMBL/GenBank/DDBJ whole genome shotgun (WGS) entry which is preliminary data.</text>
</comment>
<dbReference type="CDD" id="cd06171">
    <property type="entry name" value="Sigma70_r4"/>
    <property type="match status" value="1"/>
</dbReference>
<dbReference type="Pfam" id="PF04542">
    <property type="entry name" value="Sigma70_r2"/>
    <property type="match status" value="1"/>
</dbReference>
<dbReference type="Gene3D" id="1.10.1740.10">
    <property type="match status" value="1"/>
</dbReference>
<dbReference type="RefSeq" id="WP_307249728.1">
    <property type="nucleotide sequence ID" value="NZ_JAUSQZ010000001.1"/>
</dbReference>
<feature type="domain" description="RNA polymerase sigma-70 region 2" evidence="7">
    <location>
        <begin position="11"/>
        <end position="79"/>
    </location>
</feature>
<dbReference type="InterPro" id="IPR007627">
    <property type="entry name" value="RNA_pol_sigma70_r2"/>
</dbReference>
<proteinExistence type="inferred from homology"/>
<dbReference type="EMBL" id="JAUSQZ010000001">
    <property type="protein sequence ID" value="MDP9830663.1"/>
    <property type="molecule type" value="Genomic_DNA"/>
</dbReference>
<evidence type="ECO:0000256" key="3">
    <source>
        <dbReference type="ARBA" id="ARBA00023082"/>
    </source>
</evidence>
<evidence type="ECO:0000256" key="4">
    <source>
        <dbReference type="ARBA" id="ARBA00023125"/>
    </source>
</evidence>
<protein>
    <submittedName>
        <fullName evidence="9">RNA polymerase sigma-70 factor (ECF subfamily)</fullName>
    </submittedName>
</protein>
<dbReference type="InterPro" id="IPR013325">
    <property type="entry name" value="RNA_pol_sigma_r2"/>
</dbReference>
<keyword evidence="5" id="KW-0804">Transcription</keyword>
<comment type="similarity">
    <text evidence="1">Belongs to the sigma-70 factor family. ECF subfamily.</text>
</comment>
<keyword evidence="4" id="KW-0238">DNA-binding</keyword>
<organism evidence="9 10">
    <name type="scientific">Kineosporia succinea</name>
    <dbReference type="NCBI Taxonomy" id="84632"/>
    <lineage>
        <taxon>Bacteria</taxon>
        <taxon>Bacillati</taxon>
        <taxon>Actinomycetota</taxon>
        <taxon>Actinomycetes</taxon>
        <taxon>Kineosporiales</taxon>
        <taxon>Kineosporiaceae</taxon>
        <taxon>Kineosporia</taxon>
    </lineage>
</organism>
<dbReference type="PANTHER" id="PTHR43133">
    <property type="entry name" value="RNA POLYMERASE ECF-TYPE SIGMA FACTO"/>
    <property type="match status" value="1"/>
</dbReference>
<dbReference type="SUPFAM" id="SSF88659">
    <property type="entry name" value="Sigma3 and sigma4 domains of RNA polymerase sigma factors"/>
    <property type="match status" value="1"/>
</dbReference>
<dbReference type="PANTHER" id="PTHR43133:SF8">
    <property type="entry name" value="RNA POLYMERASE SIGMA FACTOR HI_1459-RELATED"/>
    <property type="match status" value="1"/>
</dbReference>
<keyword evidence="10" id="KW-1185">Reference proteome</keyword>
<evidence type="ECO:0000256" key="2">
    <source>
        <dbReference type="ARBA" id="ARBA00023015"/>
    </source>
</evidence>
<evidence type="ECO:0000259" key="8">
    <source>
        <dbReference type="Pfam" id="PF08281"/>
    </source>
</evidence>
<evidence type="ECO:0000259" key="7">
    <source>
        <dbReference type="Pfam" id="PF04542"/>
    </source>
</evidence>
<dbReference type="Proteomes" id="UP001235712">
    <property type="component" value="Unassembled WGS sequence"/>
</dbReference>
<evidence type="ECO:0000256" key="1">
    <source>
        <dbReference type="ARBA" id="ARBA00010641"/>
    </source>
</evidence>
<name>A0ABT9PD81_9ACTN</name>
<evidence type="ECO:0000256" key="5">
    <source>
        <dbReference type="ARBA" id="ARBA00023163"/>
    </source>
</evidence>
<evidence type="ECO:0000313" key="9">
    <source>
        <dbReference type="EMBL" id="MDP9830663.1"/>
    </source>
</evidence>
<evidence type="ECO:0000313" key="10">
    <source>
        <dbReference type="Proteomes" id="UP001235712"/>
    </source>
</evidence>
<feature type="domain" description="RNA polymerase sigma factor 70 region 4 type 2" evidence="8">
    <location>
        <begin position="108"/>
        <end position="159"/>
    </location>
</feature>
<reference evidence="9 10" key="1">
    <citation type="submission" date="2023-07" db="EMBL/GenBank/DDBJ databases">
        <title>Sequencing the genomes of 1000 actinobacteria strains.</title>
        <authorList>
            <person name="Klenk H.-P."/>
        </authorList>
    </citation>
    <scope>NUCLEOTIDE SEQUENCE [LARGE SCALE GENOMIC DNA]</scope>
    <source>
        <strain evidence="9 10">DSM 44388</strain>
    </source>
</reference>
<dbReference type="InterPro" id="IPR039425">
    <property type="entry name" value="RNA_pol_sigma-70-like"/>
</dbReference>
<dbReference type="SUPFAM" id="SSF88946">
    <property type="entry name" value="Sigma2 domain of RNA polymerase sigma factors"/>
    <property type="match status" value="1"/>
</dbReference>
<keyword evidence="2" id="KW-0805">Transcription regulation</keyword>
<dbReference type="InterPro" id="IPR036388">
    <property type="entry name" value="WH-like_DNA-bd_sf"/>
</dbReference>
<keyword evidence="3" id="KW-0731">Sigma factor</keyword>
<dbReference type="InterPro" id="IPR014284">
    <property type="entry name" value="RNA_pol_sigma-70_dom"/>
</dbReference>
<dbReference type="Gene3D" id="1.10.10.10">
    <property type="entry name" value="Winged helix-like DNA-binding domain superfamily/Winged helix DNA-binding domain"/>
    <property type="match status" value="1"/>
</dbReference>
<gene>
    <name evidence="9" type="ORF">J2S57_006412</name>
</gene>
<dbReference type="NCBIfam" id="TIGR02937">
    <property type="entry name" value="sigma70-ECF"/>
    <property type="match status" value="1"/>
</dbReference>
<sequence>MRNSDDAFRQLYTANFTAILNFALRRVDTAEDAADLVAETFLVAWRRRDEMPHDAQARLWLFGVARLLLANHSRGEQRRGQLGERLRREFRDDPTLNDPAADLVEVLAVDAALGALAPTDREVLELTVWDQLTPREIGVLLGLPARVVRSRLFRARAHLREQITPAAARDGRASPGHVPDDRIRSHPGLSSTEGKA</sequence>
<dbReference type="InterPro" id="IPR013324">
    <property type="entry name" value="RNA_pol_sigma_r3/r4-like"/>
</dbReference>
<feature type="region of interest" description="Disordered" evidence="6">
    <location>
        <begin position="165"/>
        <end position="196"/>
    </location>
</feature>